<dbReference type="AlphaFoldDB" id="A0A0A9B9D9"/>
<proteinExistence type="predicted"/>
<organism evidence="1">
    <name type="scientific">Arundo donax</name>
    <name type="common">Giant reed</name>
    <name type="synonym">Donax arundinaceus</name>
    <dbReference type="NCBI Taxonomy" id="35708"/>
    <lineage>
        <taxon>Eukaryota</taxon>
        <taxon>Viridiplantae</taxon>
        <taxon>Streptophyta</taxon>
        <taxon>Embryophyta</taxon>
        <taxon>Tracheophyta</taxon>
        <taxon>Spermatophyta</taxon>
        <taxon>Magnoliopsida</taxon>
        <taxon>Liliopsida</taxon>
        <taxon>Poales</taxon>
        <taxon>Poaceae</taxon>
        <taxon>PACMAD clade</taxon>
        <taxon>Arundinoideae</taxon>
        <taxon>Arundineae</taxon>
        <taxon>Arundo</taxon>
    </lineage>
</organism>
<evidence type="ECO:0000313" key="1">
    <source>
        <dbReference type="EMBL" id="JAD58783.1"/>
    </source>
</evidence>
<dbReference type="PANTHER" id="PTHR33115:SF37">
    <property type="entry name" value="OS01G0618300 PROTEIN"/>
    <property type="match status" value="1"/>
</dbReference>
<dbReference type="PANTHER" id="PTHR33115">
    <property type="entry name" value="ARM REPEAT SUPERFAMILY PROTEIN"/>
    <property type="match status" value="1"/>
</dbReference>
<name>A0A0A9B9D9_ARUDO</name>
<sequence>MRILQGLAHNLDNCAEINRAAGLIPKVIGLMSYTDTTITSKAQKELIRMASLNLVAKLASTEGETGMVLRQKILGHPLLLE</sequence>
<reference evidence="1" key="1">
    <citation type="submission" date="2014-09" db="EMBL/GenBank/DDBJ databases">
        <authorList>
            <person name="Magalhaes I.L.F."/>
            <person name="Oliveira U."/>
            <person name="Santos F.R."/>
            <person name="Vidigal T.H.D.A."/>
            <person name="Brescovit A.D."/>
            <person name="Santos A.J."/>
        </authorList>
    </citation>
    <scope>NUCLEOTIDE SEQUENCE</scope>
    <source>
        <tissue evidence="1">Shoot tissue taken approximately 20 cm above the soil surface</tissue>
    </source>
</reference>
<reference evidence="1" key="2">
    <citation type="journal article" date="2015" name="Data Brief">
        <title>Shoot transcriptome of the giant reed, Arundo donax.</title>
        <authorList>
            <person name="Barrero R.A."/>
            <person name="Guerrero F.D."/>
            <person name="Moolhuijzen P."/>
            <person name="Goolsby J.A."/>
            <person name="Tidwell J."/>
            <person name="Bellgard S.E."/>
            <person name="Bellgard M.I."/>
        </authorList>
    </citation>
    <scope>NUCLEOTIDE SEQUENCE</scope>
    <source>
        <tissue evidence="1">Shoot tissue taken approximately 20 cm above the soil surface</tissue>
    </source>
</reference>
<protein>
    <submittedName>
        <fullName evidence="1">Uncharacterized protein</fullName>
    </submittedName>
</protein>
<accession>A0A0A9B9D9</accession>
<dbReference type="EMBL" id="GBRH01239112">
    <property type="protein sequence ID" value="JAD58783.1"/>
    <property type="molecule type" value="Transcribed_RNA"/>
</dbReference>